<keyword evidence="2" id="KW-1185">Reference proteome</keyword>
<evidence type="ECO:0000313" key="1">
    <source>
        <dbReference type="EMBL" id="KAH9378806.1"/>
    </source>
</evidence>
<name>A0A9J6GK12_HAELO</name>
<proteinExistence type="predicted"/>
<dbReference type="VEuPathDB" id="VectorBase:HLOH_045324"/>
<protein>
    <submittedName>
        <fullName evidence="1">Uncharacterized protein</fullName>
    </submittedName>
</protein>
<dbReference type="Proteomes" id="UP000821853">
    <property type="component" value="Unassembled WGS sequence"/>
</dbReference>
<evidence type="ECO:0000313" key="2">
    <source>
        <dbReference type="Proteomes" id="UP000821853"/>
    </source>
</evidence>
<comment type="caution">
    <text evidence="1">The sequence shown here is derived from an EMBL/GenBank/DDBJ whole genome shotgun (WGS) entry which is preliminary data.</text>
</comment>
<accession>A0A9J6GK12</accession>
<dbReference type="EMBL" id="JABSTR010000009">
    <property type="protein sequence ID" value="KAH9378806.1"/>
    <property type="molecule type" value="Genomic_DNA"/>
</dbReference>
<organism evidence="1 2">
    <name type="scientific">Haemaphysalis longicornis</name>
    <name type="common">Bush tick</name>
    <dbReference type="NCBI Taxonomy" id="44386"/>
    <lineage>
        <taxon>Eukaryota</taxon>
        <taxon>Metazoa</taxon>
        <taxon>Ecdysozoa</taxon>
        <taxon>Arthropoda</taxon>
        <taxon>Chelicerata</taxon>
        <taxon>Arachnida</taxon>
        <taxon>Acari</taxon>
        <taxon>Parasitiformes</taxon>
        <taxon>Ixodida</taxon>
        <taxon>Ixodoidea</taxon>
        <taxon>Ixodidae</taxon>
        <taxon>Haemaphysalinae</taxon>
        <taxon>Haemaphysalis</taxon>
    </lineage>
</organism>
<sequence length="179" mass="20855">MKTILLSLPLPRAHNRRRGFANWNFVRWFNAEAQCYAREVSQLCRGVVLGRRNFYIDHGFLSLPTWRFVTADVLHTCFEGVAILAQHFKERLRYHRPRWASTLTLITHYTDEMTKRLPRPAFPPVLRAHHTRRVYYVRPVPRSGCSRQLLHDTPVQTAGVATKPGRRKFTSSGDWCGSP</sequence>
<dbReference type="AlphaFoldDB" id="A0A9J6GK12"/>
<gene>
    <name evidence="1" type="ORF">HPB48_001704</name>
</gene>
<reference evidence="1 2" key="1">
    <citation type="journal article" date="2020" name="Cell">
        <title>Large-Scale Comparative Analyses of Tick Genomes Elucidate Their Genetic Diversity and Vector Capacities.</title>
        <authorList>
            <consortium name="Tick Genome and Microbiome Consortium (TIGMIC)"/>
            <person name="Jia N."/>
            <person name="Wang J."/>
            <person name="Shi W."/>
            <person name="Du L."/>
            <person name="Sun Y."/>
            <person name="Zhan W."/>
            <person name="Jiang J.F."/>
            <person name="Wang Q."/>
            <person name="Zhang B."/>
            <person name="Ji P."/>
            <person name="Bell-Sakyi L."/>
            <person name="Cui X.M."/>
            <person name="Yuan T.T."/>
            <person name="Jiang B.G."/>
            <person name="Yang W.F."/>
            <person name="Lam T.T."/>
            <person name="Chang Q.C."/>
            <person name="Ding S.J."/>
            <person name="Wang X.J."/>
            <person name="Zhu J.G."/>
            <person name="Ruan X.D."/>
            <person name="Zhao L."/>
            <person name="Wei J.T."/>
            <person name="Ye R.Z."/>
            <person name="Que T.C."/>
            <person name="Du C.H."/>
            <person name="Zhou Y.H."/>
            <person name="Cheng J.X."/>
            <person name="Dai P.F."/>
            <person name="Guo W.B."/>
            <person name="Han X.H."/>
            <person name="Huang E.J."/>
            <person name="Li L.F."/>
            <person name="Wei W."/>
            <person name="Gao Y.C."/>
            <person name="Liu J.Z."/>
            <person name="Shao H.Z."/>
            <person name="Wang X."/>
            <person name="Wang C.C."/>
            <person name="Yang T.C."/>
            <person name="Huo Q.B."/>
            <person name="Li W."/>
            <person name="Chen H.Y."/>
            <person name="Chen S.E."/>
            <person name="Zhou L.G."/>
            <person name="Ni X.B."/>
            <person name="Tian J.H."/>
            <person name="Sheng Y."/>
            <person name="Liu T."/>
            <person name="Pan Y.S."/>
            <person name="Xia L.Y."/>
            <person name="Li J."/>
            <person name="Zhao F."/>
            <person name="Cao W.C."/>
        </authorList>
    </citation>
    <scope>NUCLEOTIDE SEQUENCE [LARGE SCALE GENOMIC DNA]</scope>
    <source>
        <strain evidence="1">HaeL-2018</strain>
    </source>
</reference>